<dbReference type="AlphaFoldDB" id="A0A8H7Q1Y0"/>
<evidence type="ECO:0000313" key="1">
    <source>
        <dbReference type="EMBL" id="KAG2183196.1"/>
    </source>
</evidence>
<organism evidence="1 2">
    <name type="scientific">Mortierella isabellina</name>
    <name type="common">Filamentous fungus</name>
    <name type="synonym">Umbelopsis isabellina</name>
    <dbReference type="NCBI Taxonomy" id="91625"/>
    <lineage>
        <taxon>Eukaryota</taxon>
        <taxon>Fungi</taxon>
        <taxon>Fungi incertae sedis</taxon>
        <taxon>Mucoromycota</taxon>
        <taxon>Mucoromycotina</taxon>
        <taxon>Umbelopsidomycetes</taxon>
        <taxon>Umbelopsidales</taxon>
        <taxon>Umbelopsidaceae</taxon>
        <taxon>Umbelopsis</taxon>
    </lineage>
</organism>
<gene>
    <name evidence="1" type="ORF">INT43_006191</name>
</gene>
<keyword evidence="2" id="KW-1185">Reference proteome</keyword>
<accession>A0A8H7Q1Y0</accession>
<reference evidence="1" key="1">
    <citation type="submission" date="2020-12" db="EMBL/GenBank/DDBJ databases">
        <title>Metabolic potential, ecology and presence of endohyphal bacteria is reflected in genomic diversity of Mucoromycotina.</title>
        <authorList>
            <person name="Muszewska A."/>
            <person name="Okrasinska A."/>
            <person name="Steczkiewicz K."/>
            <person name="Drgas O."/>
            <person name="Orlowska M."/>
            <person name="Perlinska-Lenart U."/>
            <person name="Aleksandrzak-Piekarczyk T."/>
            <person name="Szatraj K."/>
            <person name="Zielenkiewicz U."/>
            <person name="Pilsyk S."/>
            <person name="Malc E."/>
            <person name="Mieczkowski P."/>
            <person name="Kruszewska J.S."/>
            <person name="Biernat P."/>
            <person name="Pawlowska J."/>
        </authorList>
    </citation>
    <scope>NUCLEOTIDE SEQUENCE</scope>
    <source>
        <strain evidence="1">WA0000067209</strain>
    </source>
</reference>
<protein>
    <submittedName>
        <fullName evidence="1">Uncharacterized protein</fullName>
    </submittedName>
</protein>
<evidence type="ECO:0000313" key="2">
    <source>
        <dbReference type="Proteomes" id="UP000654370"/>
    </source>
</evidence>
<comment type="caution">
    <text evidence="1">The sequence shown here is derived from an EMBL/GenBank/DDBJ whole genome shotgun (WGS) entry which is preliminary data.</text>
</comment>
<name>A0A8H7Q1Y0_MORIS</name>
<dbReference type="EMBL" id="JAEPQZ010000003">
    <property type="protein sequence ID" value="KAG2183196.1"/>
    <property type="molecule type" value="Genomic_DNA"/>
</dbReference>
<proteinExistence type="predicted"/>
<sequence>MVGLPFEARPIEVVSDQLLDETKGLAARGTRCLNIKDMVSDKLAKPTFNDSHRYMKYIMPAFTKFVGKAVDAAGYTVVNGVVKCITDSILTDTRSSVSDYWYIYGERLLMIMNQWHSLHHRPPMKYGSFWKQP</sequence>
<dbReference type="Proteomes" id="UP000654370">
    <property type="component" value="Unassembled WGS sequence"/>
</dbReference>